<feature type="compositionally biased region" description="Basic and acidic residues" evidence="1">
    <location>
        <begin position="84"/>
        <end position="93"/>
    </location>
</feature>
<feature type="region of interest" description="Disordered" evidence="1">
    <location>
        <begin position="36"/>
        <end position="380"/>
    </location>
</feature>
<reference evidence="2 3" key="1">
    <citation type="submission" date="2015-09" db="EMBL/GenBank/DDBJ databases">
        <title>Draft genome of the parasitic nematode Teladorsagia circumcincta isolate WARC Sus (inbred).</title>
        <authorList>
            <person name="Mitreva M."/>
        </authorList>
    </citation>
    <scope>NUCLEOTIDE SEQUENCE [LARGE SCALE GENOMIC DNA]</scope>
    <source>
        <strain evidence="2 3">S</strain>
    </source>
</reference>
<sequence>MAKTIVSPQKTRPSPSTAAPRPALDVAAIKRSVEAEQRAFEEKMPSKKSKRRVGGSKVQRKRPESTRPERDSVTTLSSSSSKRGKLEAQEAHTTEQVAASFENVISTSSTEAAPSPHTSARAYVSGSETVEEQNPLRRNSGQLTQEGDSEENIEGGAAMARSVERCDEVPVAEQSGDGHDFETASGECEVPSDEGDDESQSWRRRAGRPPARAASAAAQSLLAAELAASEDVPTYSSVRAVRSRSNTSDPPSSRPAKRRAGTQSDQLEHIQSEEPYPLGGLTVDIMDESLVSQESSLQGDLDLEPKGEIADDEITSIGDATEPDDISSKAAQRLRPIRRSVRSSSRQSGGETADGSEVFRRASASPPHQGAEEKSEEPVARTTRLQYYPLGFFAPFLFIN</sequence>
<dbReference type="Proteomes" id="UP000230423">
    <property type="component" value="Unassembled WGS sequence"/>
</dbReference>
<name>A0A2G9TMS3_TELCI</name>
<feature type="compositionally biased region" description="Basic and acidic residues" evidence="1">
    <location>
        <begin position="370"/>
        <end position="379"/>
    </location>
</feature>
<feature type="compositionally biased region" description="Acidic residues" evidence="1">
    <location>
        <begin position="190"/>
        <end position="199"/>
    </location>
</feature>
<feature type="compositionally biased region" description="Polar residues" evidence="1">
    <location>
        <begin position="103"/>
        <end position="118"/>
    </location>
</feature>
<dbReference type="AlphaFoldDB" id="A0A2G9TMS3"/>
<feature type="region of interest" description="Disordered" evidence="1">
    <location>
        <begin position="1"/>
        <end position="24"/>
    </location>
</feature>
<feature type="compositionally biased region" description="Low complexity" evidence="1">
    <location>
        <begin position="208"/>
        <end position="229"/>
    </location>
</feature>
<feature type="compositionally biased region" description="Basic and acidic residues" evidence="1">
    <location>
        <begin position="61"/>
        <end position="72"/>
    </location>
</feature>
<feature type="compositionally biased region" description="Basic residues" evidence="1">
    <location>
        <begin position="46"/>
        <end position="60"/>
    </location>
</feature>
<accession>A0A2G9TMS3</accession>
<evidence type="ECO:0000313" key="2">
    <source>
        <dbReference type="EMBL" id="PIO59235.1"/>
    </source>
</evidence>
<dbReference type="EMBL" id="KZ358374">
    <property type="protein sequence ID" value="PIO59235.1"/>
    <property type="molecule type" value="Genomic_DNA"/>
</dbReference>
<feature type="compositionally biased region" description="Low complexity" evidence="1">
    <location>
        <begin position="11"/>
        <end position="23"/>
    </location>
</feature>
<feature type="compositionally biased region" description="Polar residues" evidence="1">
    <location>
        <begin position="136"/>
        <end position="146"/>
    </location>
</feature>
<organism evidence="2 3">
    <name type="scientific">Teladorsagia circumcincta</name>
    <name type="common">Brown stomach worm</name>
    <name type="synonym">Ostertagia circumcincta</name>
    <dbReference type="NCBI Taxonomy" id="45464"/>
    <lineage>
        <taxon>Eukaryota</taxon>
        <taxon>Metazoa</taxon>
        <taxon>Ecdysozoa</taxon>
        <taxon>Nematoda</taxon>
        <taxon>Chromadorea</taxon>
        <taxon>Rhabditida</taxon>
        <taxon>Rhabditina</taxon>
        <taxon>Rhabditomorpha</taxon>
        <taxon>Strongyloidea</taxon>
        <taxon>Trichostrongylidae</taxon>
        <taxon>Teladorsagia</taxon>
    </lineage>
</organism>
<proteinExistence type="predicted"/>
<evidence type="ECO:0000313" key="3">
    <source>
        <dbReference type="Proteomes" id="UP000230423"/>
    </source>
</evidence>
<protein>
    <submittedName>
        <fullName evidence="2">Uncharacterized protein</fullName>
    </submittedName>
</protein>
<feature type="compositionally biased region" description="Polar residues" evidence="1">
    <location>
        <begin position="1"/>
        <end position="10"/>
    </location>
</feature>
<feature type="compositionally biased region" description="Basic and acidic residues" evidence="1">
    <location>
        <begin position="36"/>
        <end position="45"/>
    </location>
</feature>
<evidence type="ECO:0000256" key="1">
    <source>
        <dbReference type="SAM" id="MobiDB-lite"/>
    </source>
</evidence>
<gene>
    <name evidence="2" type="ORF">TELCIR_19308</name>
</gene>
<keyword evidence="3" id="KW-1185">Reference proteome</keyword>